<evidence type="ECO:0000259" key="3">
    <source>
        <dbReference type="Pfam" id="PF05257"/>
    </source>
</evidence>
<dbReference type="Gene3D" id="1.10.530.10">
    <property type="match status" value="1"/>
</dbReference>
<gene>
    <name evidence="5" type="ORF">D3Z30_11680</name>
</gene>
<reference evidence="5 6" key="1">
    <citation type="submission" date="2018-08" db="EMBL/GenBank/DDBJ databases">
        <title>Murine metabolic-syndrome-specific gut microbial biobank.</title>
        <authorList>
            <person name="Liu C."/>
        </authorList>
    </citation>
    <scope>NUCLEOTIDE SEQUENCE [LARGE SCALE GENOMIC DNA]</scope>
    <source>
        <strain evidence="5 6">1XD21-27</strain>
    </source>
</reference>
<feature type="region of interest" description="Disordered" evidence="1">
    <location>
        <begin position="51"/>
        <end position="81"/>
    </location>
</feature>
<organism evidence="5 6">
    <name type="scientific">Staphylococcus warneri</name>
    <dbReference type="NCBI Taxonomy" id="1292"/>
    <lineage>
        <taxon>Bacteria</taxon>
        <taxon>Bacillati</taxon>
        <taxon>Bacillota</taxon>
        <taxon>Bacilli</taxon>
        <taxon>Bacillales</taxon>
        <taxon>Staphylococcaceae</taxon>
        <taxon>Staphylococcus</taxon>
    </lineage>
</organism>
<feature type="region of interest" description="Disordered" evidence="1">
    <location>
        <begin position="239"/>
        <end position="303"/>
    </location>
</feature>
<evidence type="ECO:0000313" key="6">
    <source>
        <dbReference type="Proteomes" id="UP000481807"/>
    </source>
</evidence>
<dbReference type="Gene3D" id="3.90.1720.10">
    <property type="entry name" value="endopeptidase domain like (from Nostoc punctiforme)"/>
    <property type="match status" value="1"/>
</dbReference>
<feature type="transmembrane region" description="Helical" evidence="2">
    <location>
        <begin position="9"/>
        <end position="28"/>
    </location>
</feature>
<feature type="compositionally biased region" description="Acidic residues" evidence="1">
    <location>
        <begin position="275"/>
        <end position="284"/>
    </location>
</feature>
<dbReference type="EMBL" id="QXWP01000009">
    <property type="protein sequence ID" value="NBH31633.1"/>
    <property type="molecule type" value="Genomic_DNA"/>
</dbReference>
<feature type="domain" description="Peptidase C51" evidence="3">
    <location>
        <begin position="344"/>
        <end position="432"/>
    </location>
</feature>
<sequence length="471" mass="52062">MSKYTYKNLIIYVKLIVIIIFCCCYPFSIHNEAKADSSNVIYDAQYGCSTDDSGDSDESKDDSGKDSKSDSGGSEGDIPNAKNIKPIYEKLHDEHGFSAVFIAGILGNWMVESKLDPTSNEPMKYGEKSAKEATDGQLGIGFGQWTAERHTALVDWAKDKHDTKKWYDTDIELDFMVKGDEGFNDKLKNLALDSGDDPKDEAVNFHKDWEISADSDAEIRENRGGNAKKIYDYMKKHDMDGDKDESKIKKMGGGKSSKSSGKSSADTDKEKTVEEDCEPSDDENSSGSGDGSKIGDSTKVNNKKGKTITENYEYDDLPKKYKKYVKIPKFQEKYLEGSLFAKGRDKGQCTELTWAYMNQMWKGKQPSDDGTTTNGNRVHEVYKKEGAKVTEKPTVGYGFSADPPQAGAEDASVGHTGVVAGVMPDGKWIMASYNLPPKPAPSRTLYFTVVDGTDGEIKFFSGTSKKPKKNQ</sequence>
<dbReference type="AlphaFoldDB" id="A0AB36BJV5"/>
<dbReference type="InterPro" id="IPR007921">
    <property type="entry name" value="CHAP_dom"/>
</dbReference>
<keyword evidence="2" id="KW-0472">Membrane</keyword>
<protein>
    <submittedName>
        <fullName evidence="5">CHAP domain-containing protein</fullName>
    </submittedName>
</protein>
<keyword evidence="2" id="KW-0812">Transmembrane</keyword>
<comment type="caution">
    <text evidence="5">The sequence shown here is derived from an EMBL/GenBank/DDBJ whole genome shotgun (WGS) entry which is preliminary data.</text>
</comment>
<dbReference type="Pfam" id="PF05257">
    <property type="entry name" value="CHAP"/>
    <property type="match status" value="1"/>
</dbReference>
<feature type="domain" description="Phage tail lysozyme" evidence="4">
    <location>
        <begin position="82"/>
        <end position="234"/>
    </location>
</feature>
<keyword evidence="2" id="KW-1133">Transmembrane helix</keyword>
<feature type="compositionally biased region" description="Basic and acidic residues" evidence="1">
    <location>
        <begin position="239"/>
        <end position="248"/>
    </location>
</feature>
<evidence type="ECO:0000313" key="5">
    <source>
        <dbReference type="EMBL" id="NBH31633.1"/>
    </source>
</evidence>
<dbReference type="Proteomes" id="UP000481807">
    <property type="component" value="Unassembled WGS sequence"/>
</dbReference>
<name>A0AB36BJV5_STAWA</name>
<dbReference type="Pfam" id="PF18013">
    <property type="entry name" value="Phage_lysozyme2"/>
    <property type="match status" value="1"/>
</dbReference>
<accession>A0AB36BJV5</accession>
<evidence type="ECO:0000259" key="4">
    <source>
        <dbReference type="Pfam" id="PF18013"/>
    </source>
</evidence>
<proteinExistence type="predicted"/>
<evidence type="ECO:0000256" key="1">
    <source>
        <dbReference type="SAM" id="MobiDB-lite"/>
    </source>
</evidence>
<evidence type="ECO:0000256" key="2">
    <source>
        <dbReference type="SAM" id="Phobius"/>
    </source>
</evidence>
<feature type="compositionally biased region" description="Basic and acidic residues" evidence="1">
    <location>
        <begin position="265"/>
        <end position="274"/>
    </location>
</feature>
<dbReference type="RefSeq" id="WP_160175640.1">
    <property type="nucleotide sequence ID" value="NZ_QXWP01000009.1"/>
</dbReference>
<dbReference type="InterPro" id="IPR041219">
    <property type="entry name" value="Phage_lysozyme2"/>
</dbReference>